<evidence type="ECO:0000313" key="2">
    <source>
        <dbReference type="Proteomes" id="UP001057402"/>
    </source>
</evidence>
<comment type="caution">
    <text evidence="1">The sequence shown here is derived from an EMBL/GenBank/DDBJ whole genome shotgun (WGS) entry which is preliminary data.</text>
</comment>
<reference evidence="2" key="1">
    <citation type="journal article" date="2023" name="Front. Plant Sci.">
        <title>Chromosomal-level genome assembly of Melastoma candidum provides insights into trichome evolution.</title>
        <authorList>
            <person name="Zhong Y."/>
            <person name="Wu W."/>
            <person name="Sun C."/>
            <person name="Zou P."/>
            <person name="Liu Y."/>
            <person name="Dai S."/>
            <person name="Zhou R."/>
        </authorList>
    </citation>
    <scope>NUCLEOTIDE SEQUENCE [LARGE SCALE GENOMIC DNA]</scope>
</reference>
<name>A0ACB9RTI2_9MYRT</name>
<accession>A0ACB9RTI2</accession>
<sequence length="353" mass="39618">MEAPGAQHWAAVKHILRYLSGTTEYGCIYKKATSLQPTLIGYSDSDFAGDVDDRRSTTGIAFFLGTSLVSWMSQKQKVVALSSCEAEYIAAAAAACQGVWLSRLLGEMMAQAPIQVKLLVDNKSAIALSKNPVHHDRSKHIDTKFHFIRECIEDGKVKVEHIGTDGQLADILTKALGRVKFVEMRQKLGVVQRRGGLWIGIDRIMAAYVSAAAAGVMGKTKKSSPWKKVGNDTRNCRDRRLLKVACSSSVMDPYRTLRIEHGASESEVKKAFRRLALQYHPDVYRGGSNCGVEFHVVMMQLRGEQEQEQGMWLKEEEGMRGDEEEEDWELWEEWMGWEGAGIRDYSSHINPYI</sequence>
<proteinExistence type="predicted"/>
<evidence type="ECO:0000313" key="1">
    <source>
        <dbReference type="EMBL" id="KAI4379252.1"/>
    </source>
</evidence>
<keyword evidence="2" id="KW-1185">Reference proteome</keyword>
<dbReference type="EMBL" id="CM042882">
    <property type="protein sequence ID" value="KAI4379252.1"/>
    <property type="molecule type" value="Genomic_DNA"/>
</dbReference>
<protein>
    <submittedName>
        <fullName evidence="1">Uncharacterized protein</fullName>
    </submittedName>
</protein>
<organism evidence="1 2">
    <name type="scientific">Melastoma candidum</name>
    <dbReference type="NCBI Taxonomy" id="119954"/>
    <lineage>
        <taxon>Eukaryota</taxon>
        <taxon>Viridiplantae</taxon>
        <taxon>Streptophyta</taxon>
        <taxon>Embryophyta</taxon>
        <taxon>Tracheophyta</taxon>
        <taxon>Spermatophyta</taxon>
        <taxon>Magnoliopsida</taxon>
        <taxon>eudicotyledons</taxon>
        <taxon>Gunneridae</taxon>
        <taxon>Pentapetalae</taxon>
        <taxon>rosids</taxon>
        <taxon>malvids</taxon>
        <taxon>Myrtales</taxon>
        <taxon>Melastomataceae</taxon>
        <taxon>Melastomatoideae</taxon>
        <taxon>Melastomateae</taxon>
        <taxon>Melastoma</taxon>
    </lineage>
</organism>
<dbReference type="Proteomes" id="UP001057402">
    <property type="component" value="Chromosome 3"/>
</dbReference>
<gene>
    <name evidence="1" type="ORF">MLD38_005574</name>
</gene>